<sequence>MELSVFLSVIEVGPPYIGSLAGTRRYAYSLINSLALQGINITVVSTNKLDSKDELLDQPNIKFYYIKPRKKRKEGYRKNISSIKRESKYFSKKSLEYFLELQKKQKFHIIHTIDFSSLAFIKAKKEDKIITPVIASISNPIIAYYLKRKHVNCLDQIIYTNKKSKEKSLRLFPNTGNKSVVIPLSIDCTRFSQIPKIEDIDEFTQKYDLQRERDIILILGPFIPRKKQKELVSLFPRIVQRNPNCFFLFCGEGPTLTSIKEKIISYHLEDYSSFTGYITEDELQIAYHISSVLIYPAESGSFGTPIIESLASGLPVIAADKPPMNEIVSKEYLYSIENRDKIVDIIISTIEKRKNENISTFDLQKDAIKEYHHTIVGKKILKLYEKIVE</sequence>
<protein>
    <submittedName>
        <fullName evidence="3">Glycosyltransferase family 4 protein</fullName>
    </submittedName>
</protein>
<organism evidence="3">
    <name type="scientific">Candidatus Heimdallarchaeum aukensis</name>
    <dbReference type="NCBI Taxonomy" id="2876573"/>
    <lineage>
        <taxon>Archaea</taxon>
        <taxon>Promethearchaeati</taxon>
        <taxon>Candidatus Heimdallarchaeota</taxon>
        <taxon>Candidatus Heimdallarchaeia (ex Rinke et al. 2021) (nom. nud.)</taxon>
        <taxon>Candidatus Heimdallarchaeales</taxon>
        <taxon>Candidatus Heimdallarchaeaceae</taxon>
        <taxon>Candidatus Heimdallarchaeum</taxon>
    </lineage>
</organism>
<dbReference type="GO" id="GO:0016757">
    <property type="term" value="F:glycosyltransferase activity"/>
    <property type="evidence" value="ECO:0007669"/>
    <property type="project" value="InterPro"/>
</dbReference>
<dbReference type="InterPro" id="IPR001296">
    <property type="entry name" value="Glyco_trans_1"/>
</dbReference>
<dbReference type="Gene3D" id="3.40.50.2000">
    <property type="entry name" value="Glycogen Phosphorylase B"/>
    <property type="match status" value="2"/>
</dbReference>
<reference evidence="3" key="1">
    <citation type="journal article" date="2022" name="Nat. Microbiol.">
        <title>Unique mobile elements and scalable gene flow at the prokaryote-eukaryote boundary revealed by circularized Asgard archaea genomes.</title>
        <authorList>
            <person name="Wu F."/>
            <person name="Speth D.R."/>
            <person name="Philosof A."/>
            <person name="Cremiere A."/>
            <person name="Narayanan A."/>
            <person name="Barco R.A."/>
            <person name="Connon S.A."/>
            <person name="Amend J.P."/>
            <person name="Antoshechkin I.A."/>
            <person name="Orphan V.J."/>
        </authorList>
    </citation>
    <scope>NUCLEOTIDE SEQUENCE</scope>
    <source>
        <strain evidence="3">PM71</strain>
    </source>
</reference>
<gene>
    <name evidence="3" type="ORF">K9W45_05580</name>
</gene>
<dbReference type="SUPFAM" id="SSF53756">
    <property type="entry name" value="UDP-Glycosyltransferase/glycogen phosphorylase"/>
    <property type="match status" value="1"/>
</dbReference>
<keyword evidence="1" id="KW-0808">Transferase</keyword>
<evidence type="ECO:0000259" key="2">
    <source>
        <dbReference type="Pfam" id="PF00534"/>
    </source>
</evidence>
<dbReference type="AlphaFoldDB" id="A0A9Y1FM13"/>
<dbReference type="CDD" id="cd03801">
    <property type="entry name" value="GT4_PimA-like"/>
    <property type="match status" value="1"/>
</dbReference>
<feature type="domain" description="Glycosyl transferase family 1" evidence="2">
    <location>
        <begin position="200"/>
        <end position="355"/>
    </location>
</feature>
<dbReference type="PANTHER" id="PTHR46401">
    <property type="entry name" value="GLYCOSYLTRANSFERASE WBBK-RELATED"/>
    <property type="match status" value="1"/>
</dbReference>
<evidence type="ECO:0000256" key="1">
    <source>
        <dbReference type="ARBA" id="ARBA00022679"/>
    </source>
</evidence>
<evidence type="ECO:0000313" key="3">
    <source>
        <dbReference type="EMBL" id="UJG41935.1"/>
    </source>
</evidence>
<dbReference type="PANTHER" id="PTHR46401:SF2">
    <property type="entry name" value="GLYCOSYLTRANSFERASE WBBK-RELATED"/>
    <property type="match status" value="1"/>
</dbReference>
<dbReference type="Pfam" id="PF00534">
    <property type="entry name" value="Glycos_transf_1"/>
    <property type="match status" value="1"/>
</dbReference>
<name>A0A9Y1FM13_9ARCH</name>
<dbReference type="EMBL" id="CP084166">
    <property type="protein sequence ID" value="UJG41935.1"/>
    <property type="molecule type" value="Genomic_DNA"/>
</dbReference>
<proteinExistence type="predicted"/>
<accession>A0A9Y1FM13</accession>
<dbReference type="Proteomes" id="UP001201020">
    <property type="component" value="Chromosome"/>
</dbReference>